<gene>
    <name evidence="9" type="ORF">UA08_08631</name>
</gene>
<dbReference type="Gene3D" id="4.10.240.10">
    <property type="entry name" value="Zn(2)-C6 fungal-type DNA-binding domain"/>
    <property type="match status" value="1"/>
</dbReference>
<accession>A0A225AB45</accession>
<dbReference type="EMBL" id="LFMY01000016">
    <property type="protein sequence ID" value="OKL55963.1"/>
    <property type="molecule type" value="Genomic_DNA"/>
</dbReference>
<proteinExistence type="predicted"/>
<name>A0A225AB45_TALAT</name>
<evidence type="ECO:0000256" key="4">
    <source>
        <dbReference type="ARBA" id="ARBA00023125"/>
    </source>
</evidence>
<feature type="compositionally biased region" description="Low complexity" evidence="7">
    <location>
        <begin position="61"/>
        <end position="80"/>
    </location>
</feature>
<dbReference type="SMART" id="SM00066">
    <property type="entry name" value="GAL4"/>
    <property type="match status" value="1"/>
</dbReference>
<comment type="caution">
    <text evidence="9">The sequence shown here is derived from an EMBL/GenBank/DDBJ whole genome shotgun (WGS) entry which is preliminary data.</text>
</comment>
<evidence type="ECO:0000313" key="9">
    <source>
        <dbReference type="EMBL" id="OKL55963.1"/>
    </source>
</evidence>
<dbReference type="OrthoDB" id="4064873at2759"/>
<dbReference type="SUPFAM" id="SSF57701">
    <property type="entry name" value="Zn2/Cys6 DNA-binding domain"/>
    <property type="match status" value="1"/>
</dbReference>
<dbReference type="PROSITE" id="PS00463">
    <property type="entry name" value="ZN2_CY6_FUNGAL_1"/>
    <property type="match status" value="1"/>
</dbReference>
<feature type="compositionally biased region" description="Low complexity" evidence="7">
    <location>
        <begin position="581"/>
        <end position="591"/>
    </location>
</feature>
<keyword evidence="1" id="KW-0479">Metal-binding</keyword>
<reference evidence="9 10" key="1">
    <citation type="submission" date="2015-06" db="EMBL/GenBank/DDBJ databases">
        <title>Talaromyces atroroseus IBT 11181 draft genome.</title>
        <authorList>
            <person name="Rasmussen K.B."/>
            <person name="Rasmussen S."/>
            <person name="Petersen B."/>
            <person name="Sicheritz-Ponten T."/>
            <person name="Mortensen U.H."/>
            <person name="Thrane U."/>
        </authorList>
    </citation>
    <scope>NUCLEOTIDE SEQUENCE [LARGE SCALE GENOMIC DNA]</scope>
    <source>
        <strain evidence="9 10">IBT 11181</strain>
    </source>
</reference>
<dbReference type="GeneID" id="31008387"/>
<sequence>MAGGDSSAPTIAPSGYMRQRSRYACAPCRQRKRKCDGTFPCSTCTGYGYECQYSGNVHPESSSSSAIAQASQQTTSTSTTGNSKRKALTAGLDEPATSPATSTSHRSRPTPPGALHVLSDEPTSHKDRGVLVPSKFRYMSKHSSVAFPQWVGKNLQSINPPRVHSFAYNTGIRRELPYSVTFDLQKYITWAEVHDSLDIYASVINPVFGFVDIDDLRQRSHDHWHERKQDSNFEALISGVIGLASLFSKLLCEGRELRIIQHAKDILDDPHTLRFPRLETISACILRTIYIRSTSRPGSAWLYSCTTMHFIEAIGIYRELEAPPEINSIMNRPPNGSKDILARVAMVARCLHIIISYEHGRSMADMGPVSEHHITKRSGDFTLQLNALVNTLPSDDDNKDSQDQAARKGELSLALRNLIATPTDHEFFSLIKGDLCFCIYRRLRLLDLGIRQEQLTQIIQAGKAALPAARILILRNHPWWNTVGTVFQYICVLLAIDSSESLAEIPEAMETLETIAKHLKTHLADEAMSTAKLLVRSMAEKKKKETAILEKTTGKIDRNYTTTSSSSTNNIAAHKPNAMQGSNGINNNSNNPHDTHDDSNSTSLMHATTPMNVVPPPPTPPLEWTTGLLDFMDPLWNWDAFFQPPPLTSSQIPPFTDASYY</sequence>
<dbReference type="GO" id="GO:0003677">
    <property type="term" value="F:DNA binding"/>
    <property type="evidence" value="ECO:0007669"/>
    <property type="project" value="UniProtKB-KW"/>
</dbReference>
<organism evidence="9 10">
    <name type="scientific">Talaromyces atroroseus</name>
    <dbReference type="NCBI Taxonomy" id="1441469"/>
    <lineage>
        <taxon>Eukaryota</taxon>
        <taxon>Fungi</taxon>
        <taxon>Dikarya</taxon>
        <taxon>Ascomycota</taxon>
        <taxon>Pezizomycotina</taxon>
        <taxon>Eurotiomycetes</taxon>
        <taxon>Eurotiomycetidae</taxon>
        <taxon>Eurotiales</taxon>
        <taxon>Trichocomaceae</taxon>
        <taxon>Talaromyces</taxon>
        <taxon>Talaromyces sect. Trachyspermi</taxon>
    </lineage>
</organism>
<dbReference type="CDD" id="cd00067">
    <property type="entry name" value="GAL4"/>
    <property type="match status" value="1"/>
</dbReference>
<dbReference type="Proteomes" id="UP000214365">
    <property type="component" value="Unassembled WGS sequence"/>
</dbReference>
<dbReference type="GO" id="GO:0000981">
    <property type="term" value="F:DNA-binding transcription factor activity, RNA polymerase II-specific"/>
    <property type="evidence" value="ECO:0007669"/>
    <property type="project" value="InterPro"/>
</dbReference>
<evidence type="ECO:0000256" key="7">
    <source>
        <dbReference type="SAM" id="MobiDB-lite"/>
    </source>
</evidence>
<keyword evidence="4" id="KW-0238">DNA-binding</keyword>
<evidence type="ECO:0000256" key="3">
    <source>
        <dbReference type="ARBA" id="ARBA00023015"/>
    </source>
</evidence>
<dbReference type="CDD" id="cd12148">
    <property type="entry name" value="fungal_TF_MHR"/>
    <property type="match status" value="1"/>
</dbReference>
<evidence type="ECO:0000256" key="1">
    <source>
        <dbReference type="ARBA" id="ARBA00022723"/>
    </source>
</evidence>
<dbReference type="GO" id="GO:0009410">
    <property type="term" value="P:response to xenobiotic stimulus"/>
    <property type="evidence" value="ECO:0007669"/>
    <property type="project" value="TreeGrafter"/>
</dbReference>
<keyword evidence="6" id="KW-0539">Nucleus</keyword>
<dbReference type="InterPro" id="IPR036864">
    <property type="entry name" value="Zn2-C6_fun-type_DNA-bd_sf"/>
</dbReference>
<dbReference type="PANTHER" id="PTHR31779">
    <property type="entry name" value="2-NITROPROPANE DIOXYGENASE FAMILY, PUTATIVE (AFU_ORTHOLOGUE AFUA_2G17430)-RELATED"/>
    <property type="match status" value="1"/>
</dbReference>
<keyword evidence="10" id="KW-1185">Reference proteome</keyword>
<dbReference type="Pfam" id="PF00172">
    <property type="entry name" value="Zn_clus"/>
    <property type="match status" value="1"/>
</dbReference>
<evidence type="ECO:0000256" key="5">
    <source>
        <dbReference type="ARBA" id="ARBA00023163"/>
    </source>
</evidence>
<feature type="region of interest" description="Disordered" evidence="7">
    <location>
        <begin position="60"/>
        <end position="126"/>
    </location>
</feature>
<evidence type="ECO:0000313" key="10">
    <source>
        <dbReference type="Proteomes" id="UP000214365"/>
    </source>
</evidence>
<feature type="domain" description="Zn(2)-C6 fungal-type" evidence="8">
    <location>
        <begin position="24"/>
        <end position="53"/>
    </location>
</feature>
<keyword evidence="2" id="KW-0862">Zinc</keyword>
<dbReference type="InterPro" id="IPR001138">
    <property type="entry name" value="Zn2Cys6_DnaBD"/>
</dbReference>
<dbReference type="GO" id="GO:0008270">
    <property type="term" value="F:zinc ion binding"/>
    <property type="evidence" value="ECO:0007669"/>
    <property type="project" value="InterPro"/>
</dbReference>
<dbReference type="PANTHER" id="PTHR31779:SF3">
    <property type="entry name" value="PROTEIN RDR1"/>
    <property type="match status" value="1"/>
</dbReference>
<dbReference type="RefSeq" id="XP_020116084.1">
    <property type="nucleotide sequence ID" value="XM_020263730.1"/>
</dbReference>
<evidence type="ECO:0000256" key="6">
    <source>
        <dbReference type="ARBA" id="ARBA00023242"/>
    </source>
</evidence>
<evidence type="ECO:0000259" key="8">
    <source>
        <dbReference type="PROSITE" id="PS50048"/>
    </source>
</evidence>
<keyword evidence="3" id="KW-0805">Transcription regulation</keyword>
<protein>
    <recommendedName>
        <fullName evidence="8">Zn(2)-C6 fungal-type domain-containing protein</fullName>
    </recommendedName>
</protein>
<dbReference type="AlphaFoldDB" id="A0A225AB45"/>
<evidence type="ECO:0000256" key="2">
    <source>
        <dbReference type="ARBA" id="ARBA00022833"/>
    </source>
</evidence>
<dbReference type="PROSITE" id="PS50048">
    <property type="entry name" value="ZN2_CY6_FUNGAL_2"/>
    <property type="match status" value="1"/>
</dbReference>
<keyword evidence="5" id="KW-0804">Transcription</keyword>
<dbReference type="InterPro" id="IPR052478">
    <property type="entry name" value="Metabolite_Synth_Reg"/>
</dbReference>
<feature type="region of interest" description="Disordered" evidence="7">
    <location>
        <begin position="558"/>
        <end position="621"/>
    </location>
</feature>